<gene>
    <name evidence="4" type="ORF">FrCorBMG51_15655</name>
</gene>
<keyword evidence="1" id="KW-0808">Transferase</keyword>
<dbReference type="SUPFAM" id="SSF110857">
    <property type="entry name" value="Gamma-glutamyl cyclotransferase-like"/>
    <property type="match status" value="1"/>
</dbReference>
<comment type="caution">
    <text evidence="4">The sequence shown here is derived from an EMBL/GenBank/DDBJ whole genome shotgun (WGS) entry which is preliminary data.</text>
</comment>
<evidence type="ECO:0000256" key="1">
    <source>
        <dbReference type="ARBA" id="ARBA00022679"/>
    </source>
</evidence>
<dbReference type="PANTHER" id="PTHR31544:SF2">
    <property type="entry name" value="AIG2-LIKE PROTEIN D"/>
    <property type="match status" value="1"/>
</dbReference>
<protein>
    <recommendedName>
        <fullName evidence="2">Putative gamma-glutamylcyclotransferase</fullName>
    </recommendedName>
</protein>
<reference evidence="4 5" key="1">
    <citation type="submission" date="2014-12" db="EMBL/GenBank/DDBJ databases">
        <title>Frankia sp. BMG5.1 draft genome.</title>
        <authorList>
            <person name="Gtari M."/>
            <person name="Ghodhbane-Gtari F."/>
            <person name="Nouioui I."/>
            <person name="Ktari A."/>
            <person name="Hezbri K."/>
            <person name="Mimouni W."/>
            <person name="Sbissi I."/>
            <person name="Ayari A."/>
            <person name="Yamanaka T."/>
            <person name="Normand P."/>
            <person name="Tisa L.S."/>
            <person name="Boudabous A."/>
        </authorList>
    </citation>
    <scope>NUCLEOTIDE SEQUENCE [LARGE SCALE GENOMIC DNA]</scope>
    <source>
        <strain evidence="4 5">BMG5.1</strain>
    </source>
</reference>
<dbReference type="InterPro" id="IPR036568">
    <property type="entry name" value="GGCT-like_sf"/>
</dbReference>
<dbReference type="Proteomes" id="UP000035425">
    <property type="component" value="Unassembled WGS sequence"/>
</dbReference>
<dbReference type="Pfam" id="PF06094">
    <property type="entry name" value="GGACT"/>
    <property type="match status" value="1"/>
</dbReference>
<feature type="domain" description="Gamma-glutamylcyclotransferase AIG2-like" evidence="3">
    <location>
        <begin position="11"/>
        <end position="108"/>
    </location>
</feature>
<organism evidence="4 5">
    <name type="scientific">Protofrankia coriariae</name>
    <dbReference type="NCBI Taxonomy" id="1562887"/>
    <lineage>
        <taxon>Bacteria</taxon>
        <taxon>Bacillati</taxon>
        <taxon>Actinomycetota</taxon>
        <taxon>Actinomycetes</taxon>
        <taxon>Frankiales</taxon>
        <taxon>Frankiaceae</taxon>
        <taxon>Protofrankia</taxon>
    </lineage>
</organism>
<name>A0ABR5F2A6_9ACTN</name>
<dbReference type="Gene3D" id="3.10.490.10">
    <property type="entry name" value="Gamma-glutamyl cyclotransferase-like"/>
    <property type="match status" value="1"/>
</dbReference>
<dbReference type="InterPro" id="IPR045038">
    <property type="entry name" value="AIG2-like"/>
</dbReference>
<dbReference type="CDD" id="cd06661">
    <property type="entry name" value="GGCT_like"/>
    <property type="match status" value="1"/>
</dbReference>
<evidence type="ECO:0000313" key="5">
    <source>
        <dbReference type="Proteomes" id="UP000035425"/>
    </source>
</evidence>
<accession>A0ABR5F2A6</accession>
<evidence type="ECO:0000259" key="3">
    <source>
        <dbReference type="Pfam" id="PF06094"/>
    </source>
</evidence>
<dbReference type="EMBL" id="JWIO01000025">
    <property type="protein sequence ID" value="KLL10853.1"/>
    <property type="molecule type" value="Genomic_DNA"/>
</dbReference>
<dbReference type="InterPro" id="IPR009288">
    <property type="entry name" value="AIG2-like_dom"/>
</dbReference>
<dbReference type="PANTHER" id="PTHR31544">
    <property type="entry name" value="AIG2-LIKE PROTEIN D"/>
    <property type="match status" value="1"/>
</dbReference>
<dbReference type="InterPro" id="IPR013024">
    <property type="entry name" value="GGCT-like"/>
</dbReference>
<evidence type="ECO:0000313" key="4">
    <source>
        <dbReference type="EMBL" id="KLL10853.1"/>
    </source>
</evidence>
<proteinExistence type="predicted"/>
<evidence type="ECO:0000256" key="2">
    <source>
        <dbReference type="ARBA" id="ARBA00030602"/>
    </source>
</evidence>
<sequence length="145" mass="16293">MAPLPADPAPLFVYGTLLFPDVVHTLIDRDPHRTSTIVPGWRVAALPGRVYPALIPDPDATASGQLLDDLTAAEWHTLDAFEADFYTLTRVTIPDHQPDHAWTYATNDPTTVEPTVWNPDTFAEQHLPAYLTNCTRWRQHHDTTQ</sequence>
<keyword evidence="5" id="KW-1185">Reference proteome</keyword>